<keyword evidence="2" id="KW-1185">Reference proteome</keyword>
<reference evidence="1 2" key="1">
    <citation type="submission" date="2019-03" db="EMBL/GenBank/DDBJ databases">
        <title>Algoriphagus sp. nov, a new strain isolated from root system soil of mangrove plant Kandelia.</title>
        <authorList>
            <person name="Yin Q."/>
            <person name="Wang K."/>
            <person name="Song Z."/>
        </authorList>
    </citation>
    <scope>NUCLEOTIDE SEQUENCE [LARGE SCALE GENOMIC DNA]</scope>
    <source>
        <strain evidence="1 2">XY-J91</strain>
    </source>
</reference>
<accession>A0A4Y9QXB6</accession>
<evidence type="ECO:0000313" key="2">
    <source>
        <dbReference type="Proteomes" id="UP000297647"/>
    </source>
</evidence>
<name>A0A4Y9QXB6_9BACT</name>
<comment type="caution">
    <text evidence="1">The sequence shown here is derived from an EMBL/GenBank/DDBJ whole genome shotgun (WGS) entry which is preliminary data.</text>
</comment>
<dbReference type="Proteomes" id="UP000297647">
    <property type="component" value="Unassembled WGS sequence"/>
</dbReference>
<organism evidence="1 2">
    <name type="scientific">Algoriphagus kandeliae</name>
    <dbReference type="NCBI Taxonomy" id="2562278"/>
    <lineage>
        <taxon>Bacteria</taxon>
        <taxon>Pseudomonadati</taxon>
        <taxon>Bacteroidota</taxon>
        <taxon>Cytophagia</taxon>
        <taxon>Cytophagales</taxon>
        <taxon>Cyclobacteriaceae</taxon>
        <taxon>Algoriphagus</taxon>
    </lineage>
</organism>
<dbReference type="RefSeq" id="WP_135072477.1">
    <property type="nucleotide sequence ID" value="NZ_SPSB01000002.1"/>
</dbReference>
<dbReference type="AlphaFoldDB" id="A0A4Y9QXB6"/>
<dbReference type="EMBL" id="SPSB01000002">
    <property type="protein sequence ID" value="TFV95913.1"/>
    <property type="molecule type" value="Genomic_DNA"/>
</dbReference>
<gene>
    <name evidence="1" type="ORF">E4S40_06735</name>
</gene>
<proteinExistence type="predicted"/>
<sequence length="91" mass="10249">MAQTEQDKPIMESNRPLDKQILEEDLGLHHEPLITPNAAKPNQESKNIAPIIPSTPIRREVVIGPEGKKTETPSTLSFNIFLYVLEKFKAD</sequence>
<protein>
    <submittedName>
        <fullName evidence="1">Uncharacterized protein</fullName>
    </submittedName>
</protein>
<dbReference type="OrthoDB" id="839483at2"/>
<evidence type="ECO:0000313" key="1">
    <source>
        <dbReference type="EMBL" id="TFV95913.1"/>
    </source>
</evidence>